<dbReference type="STRING" id="94208.A0A2S4KS28"/>
<proteinExistence type="predicted"/>
<organism evidence="2 3">
    <name type="scientific">Tolypocladium paradoxum</name>
    <dbReference type="NCBI Taxonomy" id="94208"/>
    <lineage>
        <taxon>Eukaryota</taxon>
        <taxon>Fungi</taxon>
        <taxon>Dikarya</taxon>
        <taxon>Ascomycota</taxon>
        <taxon>Pezizomycotina</taxon>
        <taxon>Sordariomycetes</taxon>
        <taxon>Hypocreomycetidae</taxon>
        <taxon>Hypocreales</taxon>
        <taxon>Ophiocordycipitaceae</taxon>
        <taxon>Tolypocladium</taxon>
    </lineage>
</organism>
<dbReference type="PANTHER" id="PTHR38850:SF2">
    <property type="entry name" value="CERATO-PLATANIN"/>
    <property type="match status" value="1"/>
</dbReference>
<dbReference type="EMBL" id="PKSG01000762">
    <property type="protein sequence ID" value="POR32999.1"/>
    <property type="molecule type" value="Genomic_DNA"/>
</dbReference>
<name>A0A2S4KS28_9HYPO</name>
<sequence length="268" mass="28515">MRFHSLPALAILPLFPPRAAAAPGNKQSGTVGATPHDSYSSSVGVLGCKINTNRVAYWPDAVDCDSVCVSLSYRGRKVYLLRVDQSGGAHDVSYDAWNYLYTGYSATEKPTAGGSVEMQFANVDASNCEDLIHTKGGWLPFSAANSMNFLSGCLARPDSWVAKHYTLFNILDPVCTFGYDEPCKLDWPEANQANCTHVLGVPALLKGAPVYNIRYPTGQKVLASSTGDGGAAGGGYDESAGRGRRPLLETASWAWALCGLLAGVVARV</sequence>
<dbReference type="PANTHER" id="PTHR38850">
    <property type="entry name" value="CERATO-PLATANIN"/>
    <property type="match status" value="1"/>
</dbReference>
<accession>A0A2S4KS28</accession>
<feature type="chain" id="PRO_5015651845" evidence="1">
    <location>
        <begin position="22"/>
        <end position="268"/>
    </location>
</feature>
<comment type="caution">
    <text evidence="2">The sequence shown here is derived from an EMBL/GenBank/DDBJ whole genome shotgun (WGS) entry which is preliminary data.</text>
</comment>
<dbReference type="Proteomes" id="UP000237481">
    <property type="component" value="Unassembled WGS sequence"/>
</dbReference>
<reference evidence="2 3" key="1">
    <citation type="submission" date="2018-01" db="EMBL/GenBank/DDBJ databases">
        <title>Harnessing the power of phylogenomics to disentangle the directionality and signatures of interkingdom host jumping in the parasitic fungal genus Tolypocladium.</title>
        <authorList>
            <person name="Quandt C.A."/>
            <person name="Patterson W."/>
            <person name="Spatafora J.W."/>
        </authorList>
    </citation>
    <scope>NUCLEOTIDE SEQUENCE [LARGE SCALE GENOMIC DNA]</scope>
    <source>
        <strain evidence="2 3">NRBC 100945</strain>
    </source>
</reference>
<evidence type="ECO:0000313" key="2">
    <source>
        <dbReference type="EMBL" id="POR32999.1"/>
    </source>
</evidence>
<keyword evidence="1" id="KW-0732">Signal</keyword>
<dbReference type="AlphaFoldDB" id="A0A2S4KS28"/>
<evidence type="ECO:0000313" key="3">
    <source>
        <dbReference type="Proteomes" id="UP000237481"/>
    </source>
</evidence>
<keyword evidence="3" id="KW-1185">Reference proteome</keyword>
<dbReference type="OrthoDB" id="5370830at2759"/>
<gene>
    <name evidence="2" type="ORF">TPAR_06819</name>
</gene>
<evidence type="ECO:0000256" key="1">
    <source>
        <dbReference type="SAM" id="SignalP"/>
    </source>
</evidence>
<protein>
    <submittedName>
        <fullName evidence="2">Cerato-platanin</fullName>
    </submittedName>
</protein>
<feature type="signal peptide" evidence="1">
    <location>
        <begin position="1"/>
        <end position="21"/>
    </location>
</feature>